<dbReference type="Pfam" id="PF02540">
    <property type="entry name" value="NAD_synthase"/>
    <property type="match status" value="1"/>
</dbReference>
<dbReference type="GO" id="GO:0016787">
    <property type="term" value="F:hydrolase activity"/>
    <property type="evidence" value="ECO:0007669"/>
    <property type="project" value="UniProtKB-KW"/>
</dbReference>
<dbReference type="InterPro" id="IPR014729">
    <property type="entry name" value="Rossmann-like_a/b/a_fold"/>
</dbReference>
<evidence type="ECO:0000313" key="3">
    <source>
        <dbReference type="Proteomes" id="UP001062263"/>
    </source>
</evidence>
<reference evidence="2" key="1">
    <citation type="submission" date="2022-06" db="EMBL/GenBank/DDBJ databases">
        <title>Akkermansia biwalacus sp. nov., an anaerobic mucin-degrading bacterium isolated from human intestine.</title>
        <authorList>
            <person name="Kobayashi Y."/>
            <person name="Inoue S."/>
            <person name="Kawahara T."/>
            <person name="Kohda N."/>
        </authorList>
    </citation>
    <scope>NUCLEOTIDE SEQUENCE</scope>
    <source>
        <strain evidence="2">WON2089</strain>
    </source>
</reference>
<dbReference type="PANTHER" id="PTHR43169">
    <property type="entry name" value="EXSB FAMILY PROTEIN"/>
    <property type="match status" value="1"/>
</dbReference>
<name>A0ABM7ZD38_9BACT</name>
<keyword evidence="2" id="KW-0378">Hydrolase</keyword>
<organism evidence="2 3">
    <name type="scientific">Akkermansia biwaensis</name>
    <dbReference type="NCBI Taxonomy" id="2946555"/>
    <lineage>
        <taxon>Bacteria</taxon>
        <taxon>Pseudomonadati</taxon>
        <taxon>Verrucomicrobiota</taxon>
        <taxon>Verrucomicrobiia</taxon>
        <taxon>Verrucomicrobiales</taxon>
        <taxon>Akkermansiaceae</taxon>
        <taxon>Akkermansia</taxon>
    </lineage>
</organism>
<dbReference type="EMBL" id="AP025943">
    <property type="protein sequence ID" value="BDL42571.1"/>
    <property type="molecule type" value="Genomic_DNA"/>
</dbReference>
<dbReference type="NCBIfam" id="TIGR00268">
    <property type="entry name" value="ATP-dependent sacrificial sulfur transferase LarE"/>
    <property type="match status" value="1"/>
</dbReference>
<dbReference type="CDD" id="cd01990">
    <property type="entry name" value="LarE-like"/>
    <property type="match status" value="1"/>
</dbReference>
<dbReference type="InterPro" id="IPR022310">
    <property type="entry name" value="NAD/GMP_synthase"/>
</dbReference>
<proteinExistence type="predicted"/>
<dbReference type="PANTHER" id="PTHR43169:SF2">
    <property type="entry name" value="NAD_GMP SYNTHASE DOMAIN-CONTAINING PROTEIN"/>
    <property type="match status" value="1"/>
</dbReference>
<dbReference type="Proteomes" id="UP001062263">
    <property type="component" value="Chromosome"/>
</dbReference>
<dbReference type="RefSeq" id="WP_215434974.1">
    <property type="nucleotide sequence ID" value="NZ_AP025943.1"/>
</dbReference>
<dbReference type="InterPro" id="IPR052188">
    <property type="entry name" value="Ni-pincer_cofactor_biosynth"/>
</dbReference>
<keyword evidence="3" id="KW-1185">Reference proteome</keyword>
<dbReference type="InterPro" id="IPR005232">
    <property type="entry name" value="LarE"/>
</dbReference>
<dbReference type="SUPFAM" id="SSF52402">
    <property type="entry name" value="Adenine nucleotide alpha hydrolases-like"/>
    <property type="match status" value="1"/>
</dbReference>
<feature type="domain" description="NAD/GMP synthase" evidence="1">
    <location>
        <begin position="20"/>
        <end position="79"/>
    </location>
</feature>
<evidence type="ECO:0000259" key="1">
    <source>
        <dbReference type="Pfam" id="PF02540"/>
    </source>
</evidence>
<accession>A0ABM7ZD38</accession>
<evidence type="ECO:0000313" key="2">
    <source>
        <dbReference type="EMBL" id="BDL42571.1"/>
    </source>
</evidence>
<protein>
    <submittedName>
        <fullName evidence="2">Adenine nucleotide alpha hydrolase</fullName>
    </submittedName>
</protein>
<dbReference type="PIRSF" id="PIRSF006661">
    <property type="entry name" value="PP-lp_UCP006661"/>
    <property type="match status" value="1"/>
</dbReference>
<sequence>MTSPAKIPFERLRSVLLPMERVAVALSGGLDSSVLLVAAADILGADRCLALTAETPYVMREELRDSAALCRRLGVRQEKLVFPILPEIAENPPLRCYLCKHALFSALAGRAAELGFPRVADGSNTDDLGDYRPGRKALHELGIISPFLEAGMGKADIRLLARTLNLPEDISEKPAYACLLTRLEHGRPVTESLLRRVDEAETFLRSLGLKGCRVRVHGEDLARIELPGPELGLFRQGGLSEAVVSRLRALGFRHITLDLEGYSRGSMNKPS</sequence>
<dbReference type="Gene3D" id="3.40.50.620">
    <property type="entry name" value="HUPs"/>
    <property type="match status" value="1"/>
</dbReference>
<gene>
    <name evidence="2" type="ORF">Abiwalacus_01450</name>
</gene>